<gene>
    <name evidence="1" type="ORF">SULYE_1675</name>
</gene>
<keyword evidence="2" id="KW-1185">Reference proteome</keyword>
<evidence type="ECO:0000313" key="2">
    <source>
        <dbReference type="Proteomes" id="UP000005540"/>
    </source>
</evidence>
<dbReference type="Proteomes" id="UP000005540">
    <property type="component" value="Unassembled WGS sequence"/>
</dbReference>
<reference evidence="1 2" key="1">
    <citation type="submission" date="2009-04" db="EMBL/GenBank/DDBJ databases">
        <authorList>
            <person name="Reysenbach A.-L."/>
            <person name="Heidelberg J.F."/>
            <person name="Nelson W.C."/>
        </authorList>
    </citation>
    <scope>NUCLEOTIDE SEQUENCE [LARGE SCALE GENOMIC DNA]</scope>
    <source>
        <strain evidence="1 2">SS-5</strain>
    </source>
</reference>
<organism evidence="1 2">
    <name type="scientific">Sulfurihydrogenibium yellowstonense SS-5</name>
    <dbReference type="NCBI Taxonomy" id="432331"/>
    <lineage>
        <taxon>Bacteria</taxon>
        <taxon>Pseudomonadati</taxon>
        <taxon>Aquificota</taxon>
        <taxon>Aquificia</taxon>
        <taxon>Aquificales</taxon>
        <taxon>Hydrogenothermaceae</taxon>
        <taxon>Sulfurihydrogenibium</taxon>
    </lineage>
</organism>
<dbReference type="OrthoDB" id="14001at2"/>
<dbReference type="AlphaFoldDB" id="C4FM71"/>
<dbReference type="RefSeq" id="WP_007548187.1">
    <property type="nucleotide sequence ID" value="NZ_ABZS01000214.1"/>
</dbReference>
<protein>
    <submittedName>
        <fullName evidence="1">Uncharacterized protein</fullName>
    </submittedName>
</protein>
<comment type="caution">
    <text evidence="1">The sequence shown here is derived from an EMBL/GenBank/DDBJ whole genome shotgun (WGS) entry which is preliminary data.</text>
</comment>
<dbReference type="EMBL" id="ABZS01000214">
    <property type="protein sequence ID" value="EEP59831.1"/>
    <property type="molecule type" value="Genomic_DNA"/>
</dbReference>
<name>C4FM71_9AQUI</name>
<proteinExistence type="predicted"/>
<evidence type="ECO:0000313" key="1">
    <source>
        <dbReference type="EMBL" id="EEP59831.1"/>
    </source>
</evidence>
<sequence length="161" mass="18444">MIRDKIDLMIYDVESFIYFGQKKIDKIVKEGSIISLEDSIFILNNFSETLNKISEIVSKIPEIESKEKASDVCNIALSALAWIIFTIPSLEVHTPLFPENFTIYEKDIIDFLAQSMVELENLKEDLENLKFFSVDIAKNIKKASLLFGHLSKTSEKSIDFN</sequence>
<accession>C4FM71</accession>